<dbReference type="PROSITE" id="PS00108">
    <property type="entry name" value="PROTEIN_KINASE_ST"/>
    <property type="match status" value="1"/>
</dbReference>
<feature type="binding site" evidence="11">
    <location>
        <position position="47"/>
    </location>
    <ligand>
        <name>ATP</name>
        <dbReference type="ChEBI" id="CHEBI:30616"/>
    </ligand>
</feature>
<dbReference type="SUPFAM" id="SSF56112">
    <property type="entry name" value="Protein kinase-like (PK-like)"/>
    <property type="match status" value="1"/>
</dbReference>
<dbReference type="GO" id="GO:0015031">
    <property type="term" value="P:protein transport"/>
    <property type="evidence" value="ECO:0007669"/>
    <property type="project" value="UniProtKB-KW"/>
</dbReference>
<dbReference type="GO" id="GO:0004674">
    <property type="term" value="F:protein serine/threonine kinase activity"/>
    <property type="evidence" value="ECO:0007669"/>
    <property type="project" value="UniProtKB-KW"/>
</dbReference>
<dbReference type="GO" id="GO:0005776">
    <property type="term" value="C:autophagosome"/>
    <property type="evidence" value="ECO:0007669"/>
    <property type="project" value="UniProtKB-SubCell"/>
</dbReference>
<reference evidence="14 15" key="1">
    <citation type="journal article" date="2023" name="G3 (Bethesda)">
        <title>A chromosome-length genome assembly and annotation of blackberry (Rubus argutus, cv. 'Hillquist').</title>
        <authorList>
            <person name="Bruna T."/>
            <person name="Aryal R."/>
            <person name="Dudchenko O."/>
            <person name="Sargent D.J."/>
            <person name="Mead D."/>
            <person name="Buti M."/>
            <person name="Cavallini A."/>
            <person name="Hytonen T."/>
            <person name="Andres J."/>
            <person name="Pham M."/>
            <person name="Weisz D."/>
            <person name="Mascagni F."/>
            <person name="Usai G."/>
            <person name="Natali L."/>
            <person name="Bassil N."/>
            <person name="Fernandez G.E."/>
            <person name="Lomsadze A."/>
            <person name="Armour M."/>
            <person name="Olukolu B."/>
            <person name="Poorten T."/>
            <person name="Britton C."/>
            <person name="Davik J."/>
            <person name="Ashrafi H."/>
            <person name="Aiden E.L."/>
            <person name="Borodovsky M."/>
            <person name="Worthington M."/>
        </authorList>
    </citation>
    <scope>NUCLEOTIDE SEQUENCE [LARGE SCALE GENOMIC DNA]</scope>
    <source>
        <strain evidence="14">PI 553951</strain>
    </source>
</reference>
<evidence type="ECO:0000256" key="8">
    <source>
        <dbReference type="ARBA" id="ARBA00022927"/>
    </source>
</evidence>
<evidence type="ECO:0000256" key="7">
    <source>
        <dbReference type="ARBA" id="ARBA00022840"/>
    </source>
</evidence>
<dbReference type="Pfam" id="PF00069">
    <property type="entry name" value="Pkinase"/>
    <property type="match status" value="1"/>
</dbReference>
<dbReference type="InterPro" id="IPR017441">
    <property type="entry name" value="Protein_kinase_ATP_BS"/>
</dbReference>
<dbReference type="FunFam" id="1.10.510.10:FF:000548">
    <property type="entry name" value="Serine/threonine-protein kinase ATG1"/>
    <property type="match status" value="1"/>
</dbReference>
<dbReference type="PROSITE" id="PS00107">
    <property type="entry name" value="PROTEIN_KINASE_ATP"/>
    <property type="match status" value="1"/>
</dbReference>
<evidence type="ECO:0000256" key="4">
    <source>
        <dbReference type="ARBA" id="ARBA00022679"/>
    </source>
</evidence>
<keyword evidence="6" id="KW-0418">Kinase</keyword>
<dbReference type="InterPro" id="IPR008271">
    <property type="entry name" value="Ser/Thr_kinase_AS"/>
</dbReference>
<dbReference type="EMBL" id="JBEDUW010000007">
    <property type="protein sequence ID" value="KAK9910069.1"/>
    <property type="molecule type" value="Genomic_DNA"/>
</dbReference>
<keyword evidence="9" id="KW-0072">Autophagy</keyword>
<dbReference type="CDD" id="cd14009">
    <property type="entry name" value="STKc_ATG1_ULK_like"/>
    <property type="match status" value="1"/>
</dbReference>
<protein>
    <recommendedName>
        <fullName evidence="13">Protein kinase domain-containing protein</fullName>
    </recommendedName>
</protein>
<evidence type="ECO:0000256" key="9">
    <source>
        <dbReference type="ARBA" id="ARBA00023006"/>
    </source>
</evidence>
<evidence type="ECO:0000256" key="5">
    <source>
        <dbReference type="ARBA" id="ARBA00022741"/>
    </source>
</evidence>
<dbReference type="AlphaFoldDB" id="A0AAW1VTG0"/>
<evidence type="ECO:0000256" key="10">
    <source>
        <dbReference type="ARBA" id="ARBA00023329"/>
    </source>
</evidence>
<evidence type="ECO:0000313" key="14">
    <source>
        <dbReference type="EMBL" id="KAK9910069.1"/>
    </source>
</evidence>
<accession>A0AAW1VTG0</accession>
<evidence type="ECO:0000256" key="3">
    <source>
        <dbReference type="ARBA" id="ARBA00022527"/>
    </source>
</evidence>
<dbReference type="InterPro" id="IPR045269">
    <property type="entry name" value="Atg1-like"/>
</dbReference>
<keyword evidence="3" id="KW-0723">Serine/threonine-protein kinase</keyword>
<feature type="compositionally biased region" description="Polar residues" evidence="12">
    <location>
        <begin position="519"/>
        <end position="540"/>
    </location>
</feature>
<organism evidence="14 15">
    <name type="scientific">Rubus argutus</name>
    <name type="common">Southern blackberry</name>
    <dbReference type="NCBI Taxonomy" id="59490"/>
    <lineage>
        <taxon>Eukaryota</taxon>
        <taxon>Viridiplantae</taxon>
        <taxon>Streptophyta</taxon>
        <taxon>Embryophyta</taxon>
        <taxon>Tracheophyta</taxon>
        <taxon>Spermatophyta</taxon>
        <taxon>Magnoliopsida</taxon>
        <taxon>eudicotyledons</taxon>
        <taxon>Gunneridae</taxon>
        <taxon>Pentapetalae</taxon>
        <taxon>rosids</taxon>
        <taxon>fabids</taxon>
        <taxon>Rosales</taxon>
        <taxon>Rosaceae</taxon>
        <taxon>Rosoideae</taxon>
        <taxon>Rosoideae incertae sedis</taxon>
        <taxon>Rubus</taxon>
    </lineage>
</organism>
<dbReference type="GO" id="GO:0005829">
    <property type="term" value="C:cytosol"/>
    <property type="evidence" value="ECO:0007669"/>
    <property type="project" value="TreeGrafter"/>
</dbReference>
<evidence type="ECO:0000313" key="15">
    <source>
        <dbReference type="Proteomes" id="UP001457282"/>
    </source>
</evidence>
<comment type="subcellular location">
    <subcellularLocation>
        <location evidence="1">Cytoplasmic vesicle</location>
        <location evidence="1">Autophagosome</location>
    </subcellularLocation>
</comment>
<dbReference type="GO" id="GO:0031410">
    <property type="term" value="C:cytoplasmic vesicle"/>
    <property type="evidence" value="ECO:0007669"/>
    <property type="project" value="UniProtKB-KW"/>
</dbReference>
<dbReference type="GO" id="GO:0000407">
    <property type="term" value="C:phagophore assembly site"/>
    <property type="evidence" value="ECO:0007669"/>
    <property type="project" value="TreeGrafter"/>
</dbReference>
<evidence type="ECO:0000259" key="13">
    <source>
        <dbReference type="PROSITE" id="PS50011"/>
    </source>
</evidence>
<keyword evidence="2" id="KW-0813">Transport</keyword>
<keyword evidence="4" id="KW-0808">Transferase</keyword>
<keyword evidence="7 11" id="KW-0067">ATP-binding</keyword>
<keyword evidence="10" id="KW-0968">Cytoplasmic vesicle</keyword>
<dbReference type="PANTHER" id="PTHR24348:SF22">
    <property type="entry name" value="NON-SPECIFIC SERINE_THREONINE PROTEIN KINASE"/>
    <property type="match status" value="1"/>
</dbReference>
<feature type="region of interest" description="Disordered" evidence="12">
    <location>
        <begin position="515"/>
        <end position="540"/>
    </location>
</feature>
<evidence type="ECO:0000256" key="2">
    <source>
        <dbReference type="ARBA" id="ARBA00022448"/>
    </source>
</evidence>
<dbReference type="Pfam" id="PF24497">
    <property type="entry name" value="MIT_ATG1"/>
    <property type="match status" value="1"/>
</dbReference>
<sequence length="676" mass="74703">MDNLGDPTSNTSRLIGDYILGPIVGSGSFAVVWRSTHRQLGIEVAVKEIDKKHLSPKVSDSLLKEISILSTINHPNIIHLFEAIQTNEKIYLVLEYCDGGDLAAYIQRHGKVSETVARHFMRQLAAGLQVLQEEHLIHRDLKPQNLLLSSNEETPLLKIGDFGFARSVTPQDLADTLCGSPLYMAPEIILNQKYDAKADLWSVGAILFQLVTGKPPFDGNSQLQLFHNILTSTELRFPQGALEELHPDCVDLCRGLLRLNPVERLSFQEFFNHKFLREARVMVDVEHTSPLKSMVEQPSSSASFKMLQLHAGHPVNSSIRNLSSVSATHAKGFVPDIAYDRLRKSVNQDTNLRDQLQASDSMESIEKDYVMVNSHFASMESFSYYLESSLQLDSTTRASICFAKQKDHDIPAVMKTEEPTAGSVGAGSSQTRESVIVPASCASTLLLEVQGLSILHPSTRLHLLHQHAQVLGGLSQEKYNAGLYLESFSVELVVLAIWKKAIQICNSWLASIEKDEPESSSANESSVVQGGLSPNNSENVDFTRPSSVSIWAEQGFIVAVDRAEKLSYHVRDMDGAAEVPDAMEIIFQKALEVGTSGAVDEYMENKGSAAALYTKAMLLLSFIAGEAASLPLNPPFSLTPANKKRIQQYMVTLESHRIKFLKSEPTPLQFEDSITK</sequence>
<evidence type="ECO:0000256" key="1">
    <source>
        <dbReference type="ARBA" id="ARBA00004419"/>
    </source>
</evidence>
<dbReference type="Proteomes" id="UP001457282">
    <property type="component" value="Unassembled WGS sequence"/>
</dbReference>
<dbReference type="GO" id="GO:0010506">
    <property type="term" value="P:regulation of autophagy"/>
    <property type="evidence" value="ECO:0007669"/>
    <property type="project" value="InterPro"/>
</dbReference>
<proteinExistence type="predicted"/>
<name>A0AAW1VTG0_RUBAR</name>
<keyword evidence="8" id="KW-0653">Protein transport</keyword>
<dbReference type="GO" id="GO:0005524">
    <property type="term" value="F:ATP binding"/>
    <property type="evidence" value="ECO:0007669"/>
    <property type="project" value="UniProtKB-UniRule"/>
</dbReference>
<evidence type="ECO:0000256" key="6">
    <source>
        <dbReference type="ARBA" id="ARBA00022777"/>
    </source>
</evidence>
<dbReference type="GO" id="GO:0016020">
    <property type="term" value="C:membrane"/>
    <property type="evidence" value="ECO:0007669"/>
    <property type="project" value="TreeGrafter"/>
</dbReference>
<dbReference type="InterPro" id="IPR011009">
    <property type="entry name" value="Kinase-like_dom_sf"/>
</dbReference>
<dbReference type="InterPro" id="IPR000719">
    <property type="entry name" value="Prot_kinase_dom"/>
</dbReference>
<evidence type="ECO:0000256" key="11">
    <source>
        <dbReference type="PROSITE-ProRule" id="PRU10141"/>
    </source>
</evidence>
<dbReference type="PROSITE" id="PS50011">
    <property type="entry name" value="PROTEIN_KINASE_DOM"/>
    <property type="match status" value="1"/>
</dbReference>
<dbReference type="FunFam" id="3.30.200.20:FF:000003">
    <property type="entry name" value="Non-specific serine/threonine protein kinase"/>
    <property type="match status" value="1"/>
</dbReference>
<dbReference type="GO" id="GO:0000045">
    <property type="term" value="P:autophagosome assembly"/>
    <property type="evidence" value="ECO:0007669"/>
    <property type="project" value="TreeGrafter"/>
</dbReference>
<keyword evidence="5 11" id="KW-0547">Nucleotide-binding</keyword>
<evidence type="ECO:0000256" key="12">
    <source>
        <dbReference type="SAM" id="MobiDB-lite"/>
    </source>
</evidence>
<dbReference type="SMART" id="SM00220">
    <property type="entry name" value="S_TKc"/>
    <property type="match status" value="1"/>
</dbReference>
<dbReference type="InterPro" id="IPR056281">
    <property type="entry name" value="MIT_ATG1a/b/c"/>
</dbReference>
<comment type="caution">
    <text evidence="14">The sequence shown here is derived from an EMBL/GenBank/DDBJ whole genome shotgun (WGS) entry which is preliminary data.</text>
</comment>
<dbReference type="Gene3D" id="1.10.510.10">
    <property type="entry name" value="Transferase(Phosphotransferase) domain 1"/>
    <property type="match status" value="1"/>
</dbReference>
<keyword evidence="15" id="KW-1185">Reference proteome</keyword>
<gene>
    <name evidence="14" type="ORF">M0R45_034044</name>
</gene>
<feature type="domain" description="Protein kinase" evidence="13">
    <location>
        <begin position="18"/>
        <end position="276"/>
    </location>
</feature>
<dbReference type="PANTHER" id="PTHR24348">
    <property type="entry name" value="SERINE/THREONINE-PROTEIN KINASE UNC-51-RELATED"/>
    <property type="match status" value="1"/>
</dbReference>